<reference evidence="3" key="1">
    <citation type="submission" date="2016-06" db="EMBL/GenBank/DDBJ databases">
        <title>Parallel loss of symbiosis genes in relatives of nitrogen-fixing non-legume Parasponia.</title>
        <authorList>
            <person name="Van Velzen R."/>
            <person name="Holmer R."/>
            <person name="Bu F."/>
            <person name="Rutten L."/>
            <person name="Van Zeijl A."/>
            <person name="Liu W."/>
            <person name="Santuari L."/>
            <person name="Cao Q."/>
            <person name="Sharma T."/>
            <person name="Shen D."/>
            <person name="Roswanjaya Y."/>
            <person name="Wardhani T."/>
            <person name="Kalhor M.S."/>
            <person name="Jansen J."/>
            <person name="Van den Hoogen J."/>
            <person name="Gungor B."/>
            <person name="Hartog M."/>
            <person name="Hontelez J."/>
            <person name="Verver J."/>
            <person name="Yang W.-C."/>
            <person name="Schijlen E."/>
            <person name="Repin R."/>
            <person name="Schilthuizen M."/>
            <person name="Schranz E."/>
            <person name="Heidstra R."/>
            <person name="Miyata K."/>
            <person name="Fedorova E."/>
            <person name="Kohlen W."/>
            <person name="Bisseling T."/>
            <person name="Smit S."/>
            <person name="Geurts R."/>
        </authorList>
    </citation>
    <scope>NUCLEOTIDE SEQUENCE [LARGE SCALE GENOMIC DNA]</scope>
    <source>
        <strain evidence="3">cv. WU1-14</strain>
    </source>
</reference>
<sequence length="104" mass="12250">MRTNLKKHFQNLILQAYYQYKNEQKNKKLLMSATIFLFKNVIIFTDVICSSADVIIIVFSEPVNIFHPLLIDKCMFSALYLCHNYCLNEYNLLTEVPNLLLLKN</sequence>
<accession>A0A2P5DC45</accession>
<organism evidence="2 3">
    <name type="scientific">Parasponia andersonii</name>
    <name type="common">Sponia andersonii</name>
    <dbReference type="NCBI Taxonomy" id="3476"/>
    <lineage>
        <taxon>Eukaryota</taxon>
        <taxon>Viridiplantae</taxon>
        <taxon>Streptophyta</taxon>
        <taxon>Embryophyta</taxon>
        <taxon>Tracheophyta</taxon>
        <taxon>Spermatophyta</taxon>
        <taxon>Magnoliopsida</taxon>
        <taxon>eudicotyledons</taxon>
        <taxon>Gunneridae</taxon>
        <taxon>Pentapetalae</taxon>
        <taxon>rosids</taxon>
        <taxon>fabids</taxon>
        <taxon>Rosales</taxon>
        <taxon>Cannabaceae</taxon>
        <taxon>Parasponia</taxon>
    </lineage>
</organism>
<protein>
    <submittedName>
        <fullName evidence="2">Uncharacterized protein</fullName>
    </submittedName>
</protein>
<dbReference type="Proteomes" id="UP000237105">
    <property type="component" value="Unassembled WGS sequence"/>
</dbReference>
<feature type="transmembrane region" description="Helical" evidence="1">
    <location>
        <begin position="29"/>
        <end position="59"/>
    </location>
</feature>
<gene>
    <name evidence="2" type="ORF">PanWU01x14_078830</name>
</gene>
<evidence type="ECO:0000313" key="2">
    <source>
        <dbReference type="EMBL" id="PON70857.1"/>
    </source>
</evidence>
<keyword evidence="1" id="KW-0812">Transmembrane</keyword>
<evidence type="ECO:0000313" key="3">
    <source>
        <dbReference type="Proteomes" id="UP000237105"/>
    </source>
</evidence>
<comment type="caution">
    <text evidence="2">The sequence shown here is derived from an EMBL/GenBank/DDBJ whole genome shotgun (WGS) entry which is preliminary data.</text>
</comment>
<dbReference type="EMBL" id="JXTB01000048">
    <property type="protein sequence ID" value="PON70857.1"/>
    <property type="molecule type" value="Genomic_DNA"/>
</dbReference>
<dbReference type="AlphaFoldDB" id="A0A2P5DC45"/>
<keyword evidence="1" id="KW-0472">Membrane</keyword>
<name>A0A2P5DC45_PARAD</name>
<keyword evidence="1" id="KW-1133">Transmembrane helix</keyword>
<evidence type="ECO:0000256" key="1">
    <source>
        <dbReference type="SAM" id="Phobius"/>
    </source>
</evidence>
<keyword evidence="3" id="KW-1185">Reference proteome</keyword>
<proteinExistence type="predicted"/>